<dbReference type="PANTHER" id="PTHR43065">
    <property type="entry name" value="SENSOR HISTIDINE KINASE"/>
    <property type="match status" value="1"/>
</dbReference>
<gene>
    <name evidence="16" type="ORF">OEZ60_03270</name>
</gene>
<keyword evidence="5" id="KW-0597">Phosphoprotein</keyword>
<dbReference type="CDD" id="cd00075">
    <property type="entry name" value="HATPase"/>
    <property type="match status" value="1"/>
</dbReference>
<dbReference type="PROSITE" id="PS50109">
    <property type="entry name" value="HIS_KIN"/>
    <property type="match status" value="1"/>
</dbReference>
<evidence type="ECO:0000256" key="1">
    <source>
        <dbReference type="ARBA" id="ARBA00000085"/>
    </source>
</evidence>
<dbReference type="InterPro" id="IPR005467">
    <property type="entry name" value="His_kinase_dom"/>
</dbReference>
<feature type="transmembrane region" description="Helical" evidence="14">
    <location>
        <begin position="275"/>
        <end position="297"/>
    </location>
</feature>
<dbReference type="PIRSF" id="PIRSF036431">
    <property type="entry name" value="STHK_DctB"/>
    <property type="match status" value="1"/>
</dbReference>
<evidence type="ECO:0000256" key="10">
    <source>
        <dbReference type="ARBA" id="ARBA00022840"/>
    </source>
</evidence>
<keyword evidence="17" id="KW-1185">Reference proteome</keyword>
<accession>A0ABT2X5B5</accession>
<keyword evidence="14" id="KW-0472">Membrane</keyword>
<keyword evidence="11 14" id="KW-1133">Transmembrane helix</keyword>
<dbReference type="Proteomes" id="UP001209535">
    <property type="component" value="Unassembled WGS sequence"/>
</dbReference>
<dbReference type="InterPro" id="IPR017055">
    <property type="entry name" value="Sig_transdc_His_kinase_DctB"/>
</dbReference>
<sequence length="574" mass="61809">MIRRALALAVFLSLAGAVIAGTWWRALDDALTRLEERGRADLALAGDRLLGQLQRYREMTVLMADHPEILRFALDPSAPAEPVDALLRRTADMTRSDEFLLVGASGRIIASSGPGRGANRSTAPYVRRAMQGALGFHHEIEKETGRRLFVYAAPVFSPDGPVAGALVVRIETEAVEVIWRGEPMIVFFTDSDGIAFVSNRDELVLVRLDLMPEGEGEVPADLLRRKVRHIDRHEVWDLDGGPYLPARALHLTRPLPVIEMTGEALVDIAPAERQALLQALVAAAACLVIGAGGYALLERRRALAVQLAAEAEANARLETRVEERTRELSEANEQLHRAQAELVQAGKLSALGQMSAGISHELNQPLMAIRSYAENAGLFLDRAQPEKAAENLGRINDLARRMGRIIKNLRAFARQEHDGMSDVDLVQVVADALELSEARLRASGVGVDWQPPAAAVWVRGGEVRLQQVVMNLLANAADAMEAGGTVSINIAPVAGRVRLAVADTGPGIAEPDRIFDPFYSTKEVGASEGMGLGLSISYGIVQSFGGTIAGRNRDTGGAEFVVELDAAEPGTKAA</sequence>
<evidence type="ECO:0000313" key="16">
    <source>
        <dbReference type="EMBL" id="MCU9847015.1"/>
    </source>
</evidence>
<dbReference type="InterPro" id="IPR003594">
    <property type="entry name" value="HATPase_dom"/>
</dbReference>
<dbReference type="EMBL" id="JAOVQO010000002">
    <property type="protein sequence ID" value="MCU9847015.1"/>
    <property type="molecule type" value="Genomic_DNA"/>
</dbReference>
<evidence type="ECO:0000256" key="3">
    <source>
        <dbReference type="ARBA" id="ARBA00012438"/>
    </source>
</evidence>
<keyword evidence="4" id="KW-1003">Cell membrane</keyword>
<keyword evidence="8" id="KW-0547">Nucleotide-binding</keyword>
<dbReference type="PANTHER" id="PTHR43065:SF46">
    <property type="entry name" value="C4-DICARBOXYLATE TRANSPORT SENSOR PROTEIN DCTB"/>
    <property type="match status" value="1"/>
</dbReference>
<evidence type="ECO:0000256" key="9">
    <source>
        <dbReference type="ARBA" id="ARBA00022777"/>
    </source>
</evidence>
<comment type="subcellular location">
    <subcellularLocation>
        <location evidence="2">Cell membrane</location>
        <topology evidence="2">Multi-pass membrane protein</topology>
    </subcellularLocation>
</comment>
<protein>
    <recommendedName>
        <fullName evidence="3">histidine kinase</fullName>
        <ecNumber evidence="3">2.7.13.3</ecNumber>
    </recommendedName>
</protein>
<dbReference type="CDD" id="cd00082">
    <property type="entry name" value="HisKA"/>
    <property type="match status" value="1"/>
</dbReference>
<dbReference type="Pfam" id="PF00512">
    <property type="entry name" value="HisKA"/>
    <property type="match status" value="1"/>
</dbReference>
<dbReference type="Pfam" id="PF02518">
    <property type="entry name" value="HATPase_c"/>
    <property type="match status" value="1"/>
</dbReference>
<evidence type="ECO:0000256" key="7">
    <source>
        <dbReference type="ARBA" id="ARBA00022692"/>
    </source>
</evidence>
<comment type="caution">
    <text evidence="16">The sequence shown here is derived from an EMBL/GenBank/DDBJ whole genome shotgun (WGS) entry which is preliminary data.</text>
</comment>
<dbReference type="PRINTS" id="PR00344">
    <property type="entry name" value="BCTRLSENSOR"/>
</dbReference>
<keyword evidence="12" id="KW-0902">Two-component regulatory system</keyword>
<keyword evidence="10 16" id="KW-0067">ATP-binding</keyword>
<evidence type="ECO:0000256" key="5">
    <source>
        <dbReference type="ARBA" id="ARBA00022553"/>
    </source>
</evidence>
<dbReference type="InterPro" id="IPR003661">
    <property type="entry name" value="HisK_dim/P_dom"/>
</dbReference>
<dbReference type="Gene3D" id="3.30.565.10">
    <property type="entry name" value="Histidine kinase-like ATPase, C-terminal domain"/>
    <property type="match status" value="1"/>
</dbReference>
<dbReference type="Gene3D" id="1.10.287.130">
    <property type="match status" value="1"/>
</dbReference>
<feature type="domain" description="Histidine kinase" evidence="15">
    <location>
        <begin position="357"/>
        <end position="568"/>
    </location>
</feature>
<keyword evidence="6" id="KW-0808">Transferase</keyword>
<dbReference type="CDD" id="cd12914">
    <property type="entry name" value="PDC1_DGC_like"/>
    <property type="match status" value="1"/>
</dbReference>
<dbReference type="Gene3D" id="3.30.450.20">
    <property type="entry name" value="PAS domain"/>
    <property type="match status" value="1"/>
</dbReference>
<dbReference type="SMART" id="SM00387">
    <property type="entry name" value="HATPase_c"/>
    <property type="match status" value="1"/>
</dbReference>
<keyword evidence="9" id="KW-0418">Kinase</keyword>
<comment type="catalytic activity">
    <reaction evidence="1">
        <text>ATP + protein L-histidine = ADP + protein N-phospho-L-histidine.</text>
        <dbReference type="EC" id="2.7.13.3"/>
    </reaction>
</comment>
<evidence type="ECO:0000256" key="11">
    <source>
        <dbReference type="ARBA" id="ARBA00022989"/>
    </source>
</evidence>
<evidence type="ECO:0000256" key="8">
    <source>
        <dbReference type="ARBA" id="ARBA00022741"/>
    </source>
</evidence>
<feature type="coiled-coil region" evidence="13">
    <location>
        <begin position="307"/>
        <end position="348"/>
    </location>
</feature>
<dbReference type="SUPFAM" id="SSF55874">
    <property type="entry name" value="ATPase domain of HSP90 chaperone/DNA topoisomerase II/histidine kinase"/>
    <property type="match status" value="1"/>
</dbReference>
<proteinExistence type="predicted"/>
<reference evidence="16 17" key="1">
    <citation type="submission" date="2022-10" db="EMBL/GenBank/DDBJ databases">
        <title>Defluviimonas sp. nov., isolated from ocean surface sediments.</title>
        <authorList>
            <person name="He W."/>
            <person name="Wang L."/>
            <person name="Zhang D.-F."/>
        </authorList>
    </citation>
    <scope>NUCLEOTIDE SEQUENCE [LARGE SCALE GENOMIC DNA]</scope>
    <source>
        <strain evidence="16 17">WL0024</strain>
    </source>
</reference>
<dbReference type="InterPro" id="IPR004358">
    <property type="entry name" value="Sig_transdc_His_kin-like_C"/>
</dbReference>
<evidence type="ECO:0000256" key="14">
    <source>
        <dbReference type="SAM" id="Phobius"/>
    </source>
</evidence>
<evidence type="ECO:0000256" key="2">
    <source>
        <dbReference type="ARBA" id="ARBA00004651"/>
    </source>
</evidence>
<keyword evidence="13" id="KW-0175">Coiled coil</keyword>
<dbReference type="SUPFAM" id="SSF103190">
    <property type="entry name" value="Sensory domain-like"/>
    <property type="match status" value="1"/>
</dbReference>
<organism evidence="16 17">
    <name type="scientific">Albidovulum salinarum</name>
    <dbReference type="NCBI Taxonomy" id="2984153"/>
    <lineage>
        <taxon>Bacteria</taxon>
        <taxon>Pseudomonadati</taxon>
        <taxon>Pseudomonadota</taxon>
        <taxon>Alphaproteobacteria</taxon>
        <taxon>Rhodobacterales</taxon>
        <taxon>Paracoccaceae</taxon>
        <taxon>Albidovulum</taxon>
    </lineage>
</organism>
<dbReference type="SMART" id="SM00388">
    <property type="entry name" value="HisKA"/>
    <property type="match status" value="1"/>
</dbReference>
<evidence type="ECO:0000256" key="12">
    <source>
        <dbReference type="ARBA" id="ARBA00023012"/>
    </source>
</evidence>
<dbReference type="InterPro" id="IPR029151">
    <property type="entry name" value="Sensor-like_sf"/>
</dbReference>
<evidence type="ECO:0000256" key="13">
    <source>
        <dbReference type="SAM" id="Coils"/>
    </source>
</evidence>
<dbReference type="EC" id="2.7.13.3" evidence="3"/>
<name>A0ABT2X5B5_9RHOB</name>
<dbReference type="InterPro" id="IPR036097">
    <property type="entry name" value="HisK_dim/P_sf"/>
</dbReference>
<dbReference type="RefSeq" id="WP_263333162.1">
    <property type="nucleotide sequence ID" value="NZ_JAOVQO010000002.1"/>
</dbReference>
<dbReference type="GO" id="GO:0005524">
    <property type="term" value="F:ATP binding"/>
    <property type="evidence" value="ECO:0007669"/>
    <property type="project" value="UniProtKB-KW"/>
</dbReference>
<keyword evidence="7 14" id="KW-0812">Transmembrane</keyword>
<evidence type="ECO:0000256" key="4">
    <source>
        <dbReference type="ARBA" id="ARBA00022475"/>
    </source>
</evidence>
<dbReference type="InterPro" id="IPR036890">
    <property type="entry name" value="HATPase_C_sf"/>
</dbReference>
<evidence type="ECO:0000313" key="17">
    <source>
        <dbReference type="Proteomes" id="UP001209535"/>
    </source>
</evidence>
<evidence type="ECO:0000256" key="6">
    <source>
        <dbReference type="ARBA" id="ARBA00022679"/>
    </source>
</evidence>
<dbReference type="SUPFAM" id="SSF47384">
    <property type="entry name" value="Homodimeric domain of signal transducing histidine kinase"/>
    <property type="match status" value="1"/>
</dbReference>
<evidence type="ECO:0000259" key="15">
    <source>
        <dbReference type="PROSITE" id="PS50109"/>
    </source>
</evidence>